<dbReference type="Gene3D" id="3.40.50.1820">
    <property type="entry name" value="alpha/beta hydrolase"/>
    <property type="match status" value="1"/>
</dbReference>
<dbReference type="EMBL" id="JBBIAA010000001">
    <property type="protein sequence ID" value="MEJ5944095.1"/>
    <property type="molecule type" value="Genomic_DNA"/>
</dbReference>
<protein>
    <submittedName>
        <fullName evidence="5">Alpha/beta fold hydrolase</fullName>
    </submittedName>
</protein>
<evidence type="ECO:0000313" key="5">
    <source>
        <dbReference type="EMBL" id="MEJ5944095.1"/>
    </source>
</evidence>
<evidence type="ECO:0000256" key="3">
    <source>
        <dbReference type="SAM" id="MobiDB-lite"/>
    </source>
</evidence>
<sequence>MTTNGDDARPDHSSSGDPLGDLDAYAAQPRVTGLALSPDGRRLALAVAGLDGEGTGYVTSLWESPLDGGACRRLTRGTTGEAAPVWTPAGDLLFTAKRPEPPASSARGRPRPGAQPGPAGEPGQPGVGGRTGDDAPPALWCLPGGTGEPRPVASRPGGLQVAAVARGTGALLATSPTMPSAPQDGDDASVRRARTEAGVTAVLHDSYPVRFWDHDLGPDRDRLLAADALDDVAGTAGTPDSRYTLRDLTGHVGPALHGAAWDLSDDGRTAVGTWTVLRAHGEQSLQLVAVDVATGHRTVLLDDPGLEHEGAVLSPDGATAAFVATRVSTPERAPRSWLALVDLERDASGGVVGAGERRDLTAGWDRWPSAVSWTRDGRSLVVEADEGGAAPLFLVDAASGDVRRLTADHGAYAGVQVSPDGWAYALRSAYDAAPAPVRVRLRDGDVEHLPSPVAPLSLPGRLEDLRTTAADGTEVRSWLCLPDGASPDAPAPLLLWVHGGPLGSWNAWSWRWNPWLAVSRGYAVLLPDPALSTGYGQDFVQRGWGAWGAASFTDLMAATDAAEAREDVDETRTAAMGGSFGGYMANWIAGHTDRFDAVVTHASLWALDQFGPTTDAAYFWGREMTPAMAQENSPHRSADAITTPVLVVHGDKDYRVPVGEGLRLWWDLLSRSTAEDGSTPHRFLYFPDENHWVLSPGGVVVWYQSVLGYLDQHVLGKGWVQPDHLG</sequence>
<feature type="region of interest" description="Disordered" evidence="3">
    <location>
        <begin position="1"/>
        <end position="24"/>
    </location>
</feature>
<dbReference type="SUPFAM" id="SSF53474">
    <property type="entry name" value="alpha/beta-Hydrolases"/>
    <property type="match status" value="1"/>
</dbReference>
<evidence type="ECO:0000313" key="6">
    <source>
        <dbReference type="Proteomes" id="UP001387100"/>
    </source>
</evidence>
<dbReference type="PANTHER" id="PTHR42776:SF13">
    <property type="entry name" value="DIPEPTIDYL-PEPTIDASE 5"/>
    <property type="match status" value="1"/>
</dbReference>
<dbReference type="SUPFAM" id="SSF82171">
    <property type="entry name" value="DPP6 N-terminal domain-like"/>
    <property type="match status" value="1"/>
</dbReference>
<dbReference type="PANTHER" id="PTHR42776">
    <property type="entry name" value="SERINE PEPTIDASE S9 FAMILY MEMBER"/>
    <property type="match status" value="1"/>
</dbReference>
<dbReference type="RefSeq" id="WP_339573485.1">
    <property type="nucleotide sequence ID" value="NZ_JBBIAA010000001.1"/>
</dbReference>
<comment type="caution">
    <text evidence="5">The sequence shown here is derived from an EMBL/GenBank/DDBJ whole genome shotgun (WGS) entry which is preliminary data.</text>
</comment>
<proteinExistence type="predicted"/>
<accession>A0ABU8RGB8</accession>
<feature type="domain" description="Peptidase S9 prolyl oligopeptidase catalytic" evidence="4">
    <location>
        <begin position="508"/>
        <end position="714"/>
    </location>
</feature>
<evidence type="ECO:0000256" key="1">
    <source>
        <dbReference type="ARBA" id="ARBA00022729"/>
    </source>
</evidence>
<dbReference type="InterPro" id="IPR001375">
    <property type="entry name" value="Peptidase_S9_cat"/>
</dbReference>
<dbReference type="Pfam" id="PF00326">
    <property type="entry name" value="Peptidase_S9"/>
    <property type="match status" value="1"/>
</dbReference>
<feature type="compositionally biased region" description="Basic and acidic residues" evidence="3">
    <location>
        <begin position="1"/>
        <end position="14"/>
    </location>
</feature>
<dbReference type="GO" id="GO:0016787">
    <property type="term" value="F:hydrolase activity"/>
    <property type="evidence" value="ECO:0007669"/>
    <property type="project" value="UniProtKB-KW"/>
</dbReference>
<evidence type="ECO:0000259" key="4">
    <source>
        <dbReference type="Pfam" id="PF00326"/>
    </source>
</evidence>
<evidence type="ECO:0000256" key="2">
    <source>
        <dbReference type="ARBA" id="ARBA00022801"/>
    </source>
</evidence>
<dbReference type="Proteomes" id="UP001387100">
    <property type="component" value="Unassembled WGS sequence"/>
</dbReference>
<feature type="region of interest" description="Disordered" evidence="3">
    <location>
        <begin position="91"/>
        <end position="155"/>
    </location>
</feature>
<dbReference type="InterPro" id="IPR029058">
    <property type="entry name" value="AB_hydrolase_fold"/>
</dbReference>
<reference evidence="5 6" key="1">
    <citation type="journal article" date="2017" name="Int. J. Syst. Evol. Microbiol.">
        <title>Pseudokineococcus basanitobsidens sp. nov., isolated from volcanic rock.</title>
        <authorList>
            <person name="Lee D.W."/>
            <person name="Park M.Y."/>
            <person name="Kim J.J."/>
            <person name="Kim B.S."/>
        </authorList>
    </citation>
    <scope>NUCLEOTIDE SEQUENCE [LARGE SCALE GENOMIC DNA]</scope>
    <source>
        <strain evidence="5 6">DSM 103726</strain>
    </source>
</reference>
<keyword evidence="1" id="KW-0732">Signal</keyword>
<organism evidence="5 6">
    <name type="scientific">Pseudokineococcus basanitobsidens</name>
    <dbReference type="NCBI Taxonomy" id="1926649"/>
    <lineage>
        <taxon>Bacteria</taxon>
        <taxon>Bacillati</taxon>
        <taxon>Actinomycetota</taxon>
        <taxon>Actinomycetes</taxon>
        <taxon>Kineosporiales</taxon>
        <taxon>Kineosporiaceae</taxon>
        <taxon>Pseudokineococcus</taxon>
    </lineage>
</organism>
<keyword evidence="2 5" id="KW-0378">Hydrolase</keyword>
<name>A0ABU8RGB8_9ACTN</name>
<dbReference type="InterPro" id="IPR011042">
    <property type="entry name" value="6-blade_b-propeller_TolB-like"/>
</dbReference>
<keyword evidence="6" id="KW-1185">Reference proteome</keyword>
<feature type="compositionally biased region" description="Low complexity" evidence="3">
    <location>
        <begin position="103"/>
        <end position="122"/>
    </location>
</feature>
<dbReference type="Gene3D" id="2.120.10.30">
    <property type="entry name" value="TolB, C-terminal domain"/>
    <property type="match status" value="1"/>
</dbReference>
<gene>
    <name evidence="5" type="ORF">WDZ17_02120</name>
</gene>